<dbReference type="RefSeq" id="WP_281747929.1">
    <property type="nucleotide sequence ID" value="NZ_AP026933.1"/>
</dbReference>
<evidence type="ECO:0000256" key="1">
    <source>
        <dbReference type="SAM" id="MobiDB-lite"/>
    </source>
</evidence>
<name>A0ABM8BVU9_9MOLU</name>
<evidence type="ECO:0000313" key="2">
    <source>
        <dbReference type="EMBL" id="BDT03956.1"/>
    </source>
</evidence>
<evidence type="ECO:0000313" key="3">
    <source>
        <dbReference type="Proteomes" id="UP001163387"/>
    </source>
</evidence>
<keyword evidence="3" id="KW-1185">Reference proteome</keyword>
<gene>
    <name evidence="2" type="ORF">SHM_16020</name>
</gene>
<proteinExistence type="predicted"/>
<protein>
    <submittedName>
        <fullName evidence="2">Uncharacterized protein</fullName>
    </submittedName>
</protein>
<feature type="region of interest" description="Disordered" evidence="1">
    <location>
        <begin position="80"/>
        <end position="125"/>
    </location>
</feature>
<sequence>MIKAKELENEKLKEEKTTILIEKLKKNMFEITSVLAEVDILEEEFKKMLSEKTNNEPECEIAEEAIEVLSKKRRSFCLQDSGFDSNASSDSEESSYPEKLNPFINDDDVSSQSTSIFSKPILPKI</sequence>
<organism evidence="2 3">
    <name type="scientific">Spiroplasma ixodetis</name>
    <dbReference type="NCBI Taxonomy" id="2141"/>
    <lineage>
        <taxon>Bacteria</taxon>
        <taxon>Bacillati</taxon>
        <taxon>Mycoplasmatota</taxon>
        <taxon>Mollicutes</taxon>
        <taxon>Entomoplasmatales</taxon>
        <taxon>Spiroplasmataceae</taxon>
        <taxon>Spiroplasma</taxon>
    </lineage>
</organism>
<dbReference type="Proteomes" id="UP001163387">
    <property type="component" value="Chromosome"/>
</dbReference>
<dbReference type="EMBL" id="AP026933">
    <property type="protein sequence ID" value="BDT03956.1"/>
    <property type="molecule type" value="Genomic_DNA"/>
</dbReference>
<accession>A0ABM8BVU9</accession>
<reference evidence="2 3" key="1">
    <citation type="journal article" date="2022" name="Front. Microbiol.">
        <title>Male-killing mechanisms vary between Spiroplasma species.</title>
        <authorList>
            <person name="Arai H."/>
            <person name="Inoue M."/>
            <person name="Kageyama D."/>
        </authorList>
    </citation>
    <scope>NUCLEOTIDE SEQUENCE [LARGE SCALE GENOMIC DNA]</scope>
    <source>
        <strain evidence="3">sHm</strain>
    </source>
</reference>